<dbReference type="RefSeq" id="WP_011098741.1">
    <property type="nucleotide sequence ID" value="NC_004557.1"/>
</dbReference>
<gene>
    <name evidence="1" type="ordered locus">CTC_00436</name>
</gene>
<proteinExistence type="predicted"/>
<dbReference type="EMBL" id="AE015927">
    <property type="protein sequence ID" value="AAO35070.1"/>
    <property type="molecule type" value="Genomic_DNA"/>
</dbReference>
<accession>Q898K9</accession>
<dbReference type="HOGENOM" id="CLU_1068364_0_0_9"/>
<dbReference type="GeneID" id="25393043"/>
<reference evidence="1 2" key="1">
    <citation type="journal article" date="2003" name="Proc. Natl. Acad. Sci. U.S.A.">
        <title>The genome sequence of Clostridium tetani, the causative agent of tetanus disease.</title>
        <authorList>
            <person name="Brueggemann H."/>
            <person name="Baumer S."/>
            <person name="Fricke W.F."/>
            <person name="Wiezer A."/>
            <person name="Liesegang H."/>
            <person name="Decker I."/>
            <person name="Herzberg C."/>
            <person name="Martinez-Arias R."/>
            <person name="Merkl R."/>
            <person name="Henne A."/>
            <person name="Gottschalk G."/>
        </authorList>
    </citation>
    <scope>NUCLEOTIDE SEQUENCE [LARGE SCALE GENOMIC DNA]</scope>
    <source>
        <strain evidence="2">Massachusetts / E88</strain>
    </source>
</reference>
<dbReference type="AlphaFoldDB" id="Q898K9"/>
<organism evidence="1 2">
    <name type="scientific">Clostridium tetani (strain Massachusetts / E88)</name>
    <dbReference type="NCBI Taxonomy" id="212717"/>
    <lineage>
        <taxon>Bacteria</taxon>
        <taxon>Bacillati</taxon>
        <taxon>Bacillota</taxon>
        <taxon>Clostridia</taxon>
        <taxon>Eubacteriales</taxon>
        <taxon>Clostridiaceae</taxon>
        <taxon>Clostridium</taxon>
    </lineage>
</organism>
<dbReference type="Proteomes" id="UP000001412">
    <property type="component" value="Chromosome"/>
</dbReference>
<dbReference type="KEGG" id="ctc:CTC_00436"/>
<protein>
    <submittedName>
        <fullName evidence="1">Uncharacterized protein</fullName>
    </submittedName>
</protein>
<evidence type="ECO:0000313" key="2">
    <source>
        <dbReference type="Proteomes" id="UP000001412"/>
    </source>
</evidence>
<sequence length="260" mass="28669">MNKKTLITLVILISVISVTFKIYGHKNKCVSNKHEQIKALTLKDAYNVALVKITTLDSNSKLYFITSVDEPDSNTSCGLDGKRRYWNFIFNVPKANKQFIITIHDGQVVNYNTSKNPLDENDLIDLTQLKVDSTDAVKKAILEYNLKPGLSWARGYNFVLAKIDGKIILTVVGNDKDGNFSRININSTTGDIVSAIHKISTGGGLFRNNSQLPIFQSQTTILTGASYSDKNGTIGVWGYENTDNSNVLPILSLTEDGGNT</sequence>
<evidence type="ECO:0000313" key="1">
    <source>
        <dbReference type="EMBL" id="AAO35070.1"/>
    </source>
</evidence>
<dbReference type="OrthoDB" id="2086572at2"/>
<name>Q898K9_CLOTE</name>
<keyword evidence="2" id="KW-1185">Reference proteome</keyword>